<name>A0A1H3WUD8_9SPHI</name>
<gene>
    <name evidence="1" type="ORF">SAMN05443550_101399</name>
</gene>
<accession>A0A1H3WUD8</accession>
<dbReference type="AlphaFoldDB" id="A0A1H3WUD8"/>
<dbReference type="Proteomes" id="UP000198850">
    <property type="component" value="Unassembled WGS sequence"/>
</dbReference>
<dbReference type="EMBL" id="FNRA01000001">
    <property type="protein sequence ID" value="SDZ90787.1"/>
    <property type="molecule type" value="Genomic_DNA"/>
</dbReference>
<evidence type="ECO:0000313" key="2">
    <source>
        <dbReference type="Proteomes" id="UP000198850"/>
    </source>
</evidence>
<proteinExistence type="predicted"/>
<organism evidence="1 2">
    <name type="scientific">Pedobacter hartonius</name>
    <dbReference type="NCBI Taxonomy" id="425514"/>
    <lineage>
        <taxon>Bacteria</taxon>
        <taxon>Pseudomonadati</taxon>
        <taxon>Bacteroidota</taxon>
        <taxon>Sphingobacteriia</taxon>
        <taxon>Sphingobacteriales</taxon>
        <taxon>Sphingobacteriaceae</taxon>
        <taxon>Pedobacter</taxon>
    </lineage>
</organism>
<keyword evidence="2" id="KW-1185">Reference proteome</keyword>
<dbReference type="STRING" id="425514.SAMN05443550_101399"/>
<evidence type="ECO:0000313" key="1">
    <source>
        <dbReference type="EMBL" id="SDZ90787.1"/>
    </source>
</evidence>
<sequence length="51" mass="6045">MISRIFMLSGGEKNQTLFYRNADAQPRVFLRKTFLFNGRISAYVNYIRVLK</sequence>
<reference evidence="1 2" key="1">
    <citation type="submission" date="2016-10" db="EMBL/GenBank/DDBJ databases">
        <authorList>
            <person name="de Groot N.N."/>
        </authorList>
    </citation>
    <scope>NUCLEOTIDE SEQUENCE [LARGE SCALE GENOMIC DNA]</scope>
    <source>
        <strain evidence="1 2">DSM 19033</strain>
    </source>
</reference>
<protein>
    <submittedName>
        <fullName evidence="1">Uncharacterized protein</fullName>
    </submittedName>
</protein>